<dbReference type="RefSeq" id="WP_081015631.1">
    <property type="nucleotide sequence ID" value="NZ_CP011269.1"/>
</dbReference>
<evidence type="ECO:0008006" key="3">
    <source>
        <dbReference type="Google" id="ProtNLM"/>
    </source>
</evidence>
<reference evidence="1 2" key="1">
    <citation type="journal article" date="2015" name="MBio">
        <title>Enzymatic Degradation of Phenazines Can Generate Energy and Protect Sensitive Organisms from Toxicity.</title>
        <authorList>
            <person name="Costa K.C."/>
            <person name="Bergkessel M."/>
            <person name="Saunders S."/>
            <person name="Korlach J."/>
            <person name="Newman D.K."/>
        </authorList>
    </citation>
    <scope>NUCLEOTIDE SEQUENCE [LARGE SCALE GENOMIC DNA]</scope>
    <source>
        <strain evidence="1 2">CT6</strain>
    </source>
</reference>
<dbReference type="Proteomes" id="UP000057134">
    <property type="component" value="Chromosome"/>
</dbReference>
<keyword evidence="2" id="KW-1185">Reference proteome</keyword>
<evidence type="ECO:0000313" key="1">
    <source>
        <dbReference type="EMBL" id="ALI29182.1"/>
    </source>
</evidence>
<dbReference type="KEGG" id="mft:XA26_53900"/>
<dbReference type="EMBL" id="CP011269">
    <property type="protein sequence ID" value="ALI29182.1"/>
    <property type="molecule type" value="Genomic_DNA"/>
</dbReference>
<evidence type="ECO:0000313" key="2">
    <source>
        <dbReference type="Proteomes" id="UP000057134"/>
    </source>
</evidence>
<protein>
    <recommendedName>
        <fullName evidence="3">Lipoprotein</fullName>
    </recommendedName>
</protein>
<name>A0A0N9Y7H8_MYCFO</name>
<sequence length="250" mass="25916">MRRILAAAGAGLLGSGLLGGCAPVNEEAGRPVGHAYELLKYPDSAAEPASEPRAGSPFGSYPLEISGSVTYLDEKTALPTSGVLTIGPGPRRGELQVEQYYSGDRFPYETGIVSTGSDGAGAGTLDAITIVNPLDSRVSLQCAVNGGIDLGDTGEPRELTGSCGGGAAVRGSVRSEGTRNSTWRGMPVELVRTVVDLDVTGVSTGIIHQVNETPKGGSFPLYTELKVDLTAQGIHLTEELERHVLPRVGD</sequence>
<dbReference type="STRING" id="1766.XA26_53900"/>
<dbReference type="AlphaFoldDB" id="A0A0N9Y7H8"/>
<proteinExistence type="predicted"/>
<gene>
    <name evidence="1" type="ORF">XA26_53900</name>
</gene>
<organism evidence="1 2">
    <name type="scientific">Mycolicibacterium fortuitum</name>
    <name type="common">Mycobacterium fortuitum</name>
    <dbReference type="NCBI Taxonomy" id="1766"/>
    <lineage>
        <taxon>Bacteria</taxon>
        <taxon>Bacillati</taxon>
        <taxon>Actinomycetota</taxon>
        <taxon>Actinomycetes</taxon>
        <taxon>Mycobacteriales</taxon>
        <taxon>Mycobacteriaceae</taxon>
        <taxon>Mycolicibacterium</taxon>
    </lineage>
</organism>
<dbReference type="PROSITE" id="PS51257">
    <property type="entry name" value="PROKAR_LIPOPROTEIN"/>
    <property type="match status" value="1"/>
</dbReference>
<dbReference type="PATRIC" id="fig|1766.6.peg.5363"/>
<accession>A0A0N9Y7H8</accession>